<protein>
    <submittedName>
        <fullName evidence="1">Uncharacterized protein</fullName>
    </submittedName>
</protein>
<dbReference type="RefSeq" id="WP_363799096.1">
    <property type="nucleotide sequence ID" value="NZ_CP159925.1"/>
</dbReference>
<reference evidence="1" key="1">
    <citation type="submission" date="2024-06" db="EMBL/GenBank/DDBJ databases">
        <authorList>
            <person name="Li S."/>
        </authorList>
    </citation>
    <scope>NUCLEOTIDE SEQUENCE</scope>
    <source>
        <strain evidence="1">SR10</strain>
    </source>
</reference>
<proteinExistence type="predicted"/>
<organism evidence="1">
    <name type="scientific">Lysobacter firmicutimachus</name>
    <dbReference type="NCBI Taxonomy" id="1792846"/>
    <lineage>
        <taxon>Bacteria</taxon>
        <taxon>Pseudomonadati</taxon>
        <taxon>Pseudomonadota</taxon>
        <taxon>Gammaproteobacteria</taxon>
        <taxon>Lysobacterales</taxon>
        <taxon>Lysobacteraceae</taxon>
        <taxon>Lysobacter</taxon>
    </lineage>
</organism>
<sequence>MAEGVLIDMSNSMKTQIEIARLDGLLSGLAGMNERIGSYSAFAYVVELREGLNSIEEGIKAHYSWLPEMEFSQSLHLGQGLRDLEIGIRPFLVRGWGGIDLRDLVALGEFMSFRVMEIISAATDEALDLQVHKLVSVGAASESHCVFFCIRFEEIGIVMQFNDDTGFRGAG</sequence>
<evidence type="ECO:0000313" key="1">
    <source>
        <dbReference type="EMBL" id="XCO75848.1"/>
    </source>
</evidence>
<accession>A0AAU8MRV4</accession>
<name>A0AAU8MRV4_9GAMM</name>
<dbReference type="EMBL" id="CP159925">
    <property type="protein sequence ID" value="XCO75848.1"/>
    <property type="molecule type" value="Genomic_DNA"/>
</dbReference>
<dbReference type="AlphaFoldDB" id="A0AAU8MRV4"/>
<gene>
    <name evidence="1" type="ORF">ABU614_03380</name>
</gene>